<sequence>MSRSSSRLPSPDGTKIELASRIPADVAKVRMPVKGVVISSGKPNAKPLNVQMPRRREVLQKFFQPLPPWVETRKSQHEILRNFFQSLLAERERGSAVSSSHSKGEGASSAPDDQGLRDAVPEAQEEEGKVVDERGSSESEPWTVPVEQKDDQPTVEQEKQSPGSEDHKIVESRPKTEPEMTGERDSS</sequence>
<dbReference type="EMBL" id="KL197716">
    <property type="protein sequence ID" value="KDQ59284.1"/>
    <property type="molecule type" value="Genomic_DNA"/>
</dbReference>
<evidence type="ECO:0000256" key="1">
    <source>
        <dbReference type="SAM" id="MobiDB-lite"/>
    </source>
</evidence>
<evidence type="ECO:0000313" key="2">
    <source>
        <dbReference type="EMBL" id="KDQ59284.1"/>
    </source>
</evidence>
<reference evidence="3" key="1">
    <citation type="journal article" date="2014" name="Proc. Natl. Acad. Sci. U.S.A.">
        <title>Extensive sampling of basidiomycete genomes demonstrates inadequacy of the white-rot/brown-rot paradigm for wood decay fungi.</title>
        <authorList>
            <person name="Riley R."/>
            <person name="Salamov A.A."/>
            <person name="Brown D.W."/>
            <person name="Nagy L.G."/>
            <person name="Floudas D."/>
            <person name="Held B.W."/>
            <person name="Levasseur A."/>
            <person name="Lombard V."/>
            <person name="Morin E."/>
            <person name="Otillar R."/>
            <person name="Lindquist E.A."/>
            <person name="Sun H."/>
            <person name="LaButti K.M."/>
            <person name="Schmutz J."/>
            <person name="Jabbour D."/>
            <person name="Luo H."/>
            <person name="Baker S.E."/>
            <person name="Pisabarro A.G."/>
            <person name="Walton J.D."/>
            <person name="Blanchette R.A."/>
            <person name="Henrissat B."/>
            <person name="Martin F."/>
            <person name="Cullen D."/>
            <person name="Hibbett D.S."/>
            <person name="Grigoriev I.V."/>
        </authorList>
    </citation>
    <scope>NUCLEOTIDE SEQUENCE [LARGE SCALE GENOMIC DNA]</scope>
    <source>
        <strain evidence="3">MUCL 33604</strain>
    </source>
</reference>
<feature type="region of interest" description="Disordered" evidence="1">
    <location>
        <begin position="90"/>
        <end position="187"/>
    </location>
</feature>
<evidence type="ECO:0000313" key="3">
    <source>
        <dbReference type="Proteomes" id="UP000027265"/>
    </source>
</evidence>
<feature type="compositionally biased region" description="Low complexity" evidence="1">
    <location>
        <begin position="98"/>
        <end position="110"/>
    </location>
</feature>
<proteinExistence type="predicted"/>
<dbReference type="Proteomes" id="UP000027265">
    <property type="component" value="Unassembled WGS sequence"/>
</dbReference>
<dbReference type="HOGENOM" id="CLU_1461522_0_0_1"/>
<dbReference type="InParanoid" id="A0A067PX33"/>
<keyword evidence="3" id="KW-1185">Reference proteome</keyword>
<name>A0A067PX33_9AGAM</name>
<organism evidence="2 3">
    <name type="scientific">Jaapia argillacea MUCL 33604</name>
    <dbReference type="NCBI Taxonomy" id="933084"/>
    <lineage>
        <taxon>Eukaryota</taxon>
        <taxon>Fungi</taxon>
        <taxon>Dikarya</taxon>
        <taxon>Basidiomycota</taxon>
        <taxon>Agaricomycotina</taxon>
        <taxon>Agaricomycetes</taxon>
        <taxon>Agaricomycetidae</taxon>
        <taxon>Jaapiales</taxon>
        <taxon>Jaapiaceae</taxon>
        <taxon>Jaapia</taxon>
    </lineage>
</organism>
<dbReference type="AlphaFoldDB" id="A0A067PX33"/>
<feature type="compositionally biased region" description="Basic and acidic residues" evidence="1">
    <location>
        <begin position="147"/>
        <end position="187"/>
    </location>
</feature>
<gene>
    <name evidence="2" type="ORF">JAAARDRAFT_68782</name>
</gene>
<accession>A0A067PX33</accession>
<feature type="compositionally biased region" description="Basic and acidic residues" evidence="1">
    <location>
        <begin position="114"/>
        <end position="137"/>
    </location>
</feature>
<protein>
    <submittedName>
        <fullName evidence="2">Uncharacterized protein</fullName>
    </submittedName>
</protein>